<dbReference type="InterPro" id="IPR021354">
    <property type="entry name" value="DUF2975"/>
</dbReference>
<feature type="transmembrane region" description="Helical" evidence="1">
    <location>
        <begin position="21"/>
        <end position="42"/>
    </location>
</feature>
<dbReference type="EMBL" id="VBSN01000049">
    <property type="protein sequence ID" value="KAA6438449.1"/>
    <property type="molecule type" value="Genomic_DNA"/>
</dbReference>
<gene>
    <name evidence="2" type="ORF">FEM33_17335</name>
</gene>
<dbReference type="Pfam" id="PF11188">
    <property type="entry name" value="DUF2975"/>
    <property type="match status" value="1"/>
</dbReference>
<evidence type="ECO:0000313" key="3">
    <source>
        <dbReference type="Proteomes" id="UP000323994"/>
    </source>
</evidence>
<feature type="transmembrane region" description="Helical" evidence="1">
    <location>
        <begin position="143"/>
        <end position="165"/>
    </location>
</feature>
<keyword evidence="3" id="KW-1185">Reference proteome</keyword>
<sequence>MHMETKSPYWVFPAVKRLVTLFYYLVLAALVIFAAMSSLKLLNAQTGPFPLGEGQPNYVSVPVAWAPQSDKTIVTAGEPRLFLTPQKQTGQLQVPIRSGPGLLMSILGLVGLAGALWMFFLLRRIFSSVQADSPFQPAIARRIAAMGFLFLGQTVVELLIKLALWQQTRPYFKQITIASQTSLSVDIQLDSPWLLGLIMLALAQVYRRGIEMQLENELTV</sequence>
<keyword evidence="1" id="KW-0472">Membrane</keyword>
<keyword evidence="1" id="KW-1133">Transmembrane helix</keyword>
<dbReference type="AlphaFoldDB" id="A0A5M8QQU5"/>
<evidence type="ECO:0000313" key="2">
    <source>
        <dbReference type="EMBL" id="KAA6438449.1"/>
    </source>
</evidence>
<keyword evidence="1" id="KW-0812">Transmembrane</keyword>
<comment type="caution">
    <text evidence="2">The sequence shown here is derived from an EMBL/GenBank/DDBJ whole genome shotgun (WGS) entry which is preliminary data.</text>
</comment>
<organism evidence="2 3">
    <name type="scientific">Dyadobacter flavalbus</name>
    <dbReference type="NCBI Taxonomy" id="2579942"/>
    <lineage>
        <taxon>Bacteria</taxon>
        <taxon>Pseudomonadati</taxon>
        <taxon>Bacteroidota</taxon>
        <taxon>Cytophagia</taxon>
        <taxon>Cytophagales</taxon>
        <taxon>Spirosomataceae</taxon>
        <taxon>Dyadobacter</taxon>
    </lineage>
</organism>
<evidence type="ECO:0000256" key="1">
    <source>
        <dbReference type="SAM" id="Phobius"/>
    </source>
</evidence>
<name>A0A5M8QQU5_9BACT</name>
<proteinExistence type="predicted"/>
<accession>A0A5M8QQU5</accession>
<protein>
    <submittedName>
        <fullName evidence="2">DUF2975 domain-containing protein</fullName>
    </submittedName>
</protein>
<dbReference type="Proteomes" id="UP000323994">
    <property type="component" value="Unassembled WGS sequence"/>
</dbReference>
<reference evidence="2 3" key="1">
    <citation type="submission" date="2019-05" db="EMBL/GenBank/DDBJ databases">
        <authorList>
            <person name="Qu J.-H."/>
        </authorList>
    </citation>
    <scope>NUCLEOTIDE SEQUENCE [LARGE SCALE GENOMIC DNA]</scope>
    <source>
        <strain evidence="2 3">NS28</strain>
    </source>
</reference>
<feature type="transmembrane region" description="Helical" evidence="1">
    <location>
        <begin position="102"/>
        <end position="122"/>
    </location>
</feature>